<keyword evidence="4" id="KW-0633">Potassium transport</keyword>
<feature type="domain" description="ABC transporter" evidence="19">
    <location>
        <begin position="449"/>
        <end position="686"/>
    </location>
</feature>
<dbReference type="GO" id="GO:0005743">
    <property type="term" value="C:mitochondrial inner membrane"/>
    <property type="evidence" value="ECO:0007669"/>
    <property type="project" value="UniProtKB-SubCell"/>
</dbReference>
<keyword evidence="14 18" id="KW-0472">Membrane</keyword>
<dbReference type="SUPFAM" id="SSF52540">
    <property type="entry name" value="P-loop containing nucleoside triphosphate hydrolases"/>
    <property type="match status" value="1"/>
</dbReference>
<evidence type="ECO:0000256" key="4">
    <source>
        <dbReference type="ARBA" id="ARBA00022538"/>
    </source>
</evidence>
<dbReference type="AlphaFoldDB" id="A0A1X7V4G9"/>
<dbReference type="OrthoDB" id="6500128at2759"/>
<keyword evidence="22" id="KW-1185">Reference proteome</keyword>
<name>A0A1X7V4G9_AMPQE</name>
<dbReference type="InterPro" id="IPR003439">
    <property type="entry name" value="ABC_transporter-like_ATP-bd"/>
</dbReference>
<keyword evidence="6" id="KW-0547">Nucleotide-binding</keyword>
<dbReference type="PANTHER" id="PTHR43394:SF17">
    <property type="entry name" value="MITOCHONDRIAL POTASSIUM CHANNEL ATP-BINDING SUBUNIT"/>
    <property type="match status" value="1"/>
</dbReference>
<evidence type="ECO:0000256" key="16">
    <source>
        <dbReference type="ARBA" id="ARBA00041416"/>
    </source>
</evidence>
<dbReference type="CDD" id="cd03249">
    <property type="entry name" value="ABC_MTABC3_MDL1_MDL2"/>
    <property type="match status" value="1"/>
</dbReference>
<evidence type="ECO:0000256" key="13">
    <source>
        <dbReference type="ARBA" id="ARBA00023128"/>
    </source>
</evidence>
<evidence type="ECO:0000256" key="14">
    <source>
        <dbReference type="ARBA" id="ARBA00023136"/>
    </source>
</evidence>
<dbReference type="GO" id="GO:0005524">
    <property type="term" value="F:ATP binding"/>
    <property type="evidence" value="ECO:0007669"/>
    <property type="project" value="UniProtKB-KW"/>
</dbReference>
<feature type="transmembrane region" description="Helical" evidence="18">
    <location>
        <begin position="273"/>
        <end position="293"/>
    </location>
</feature>
<dbReference type="STRING" id="400682.A0A1X7V4G9"/>
<evidence type="ECO:0000256" key="17">
    <source>
        <dbReference type="ARBA" id="ARBA00042968"/>
    </source>
</evidence>
<evidence type="ECO:0000256" key="3">
    <source>
        <dbReference type="ARBA" id="ARBA00022448"/>
    </source>
</evidence>
<comment type="subcellular location">
    <subcellularLocation>
        <location evidence="1">Mitochondrion inner membrane</location>
        <topology evidence="1">Multi-pass membrane protein</topology>
    </subcellularLocation>
</comment>
<evidence type="ECO:0000259" key="19">
    <source>
        <dbReference type="PROSITE" id="PS50893"/>
    </source>
</evidence>
<accession>A0A1X7V4G9</accession>
<dbReference type="GO" id="GO:0015421">
    <property type="term" value="F:ABC-type oligopeptide transporter activity"/>
    <property type="evidence" value="ECO:0007669"/>
    <property type="project" value="TreeGrafter"/>
</dbReference>
<dbReference type="FunFam" id="1.20.1560.10:FF:000016">
    <property type="entry name" value="ATP-binding cassette sub-family B member 8, mitochondrial"/>
    <property type="match status" value="1"/>
</dbReference>
<dbReference type="Gene3D" id="3.40.50.300">
    <property type="entry name" value="P-loop containing nucleotide triphosphate hydrolases"/>
    <property type="match status" value="1"/>
</dbReference>
<dbReference type="Pfam" id="PF00005">
    <property type="entry name" value="ABC_tran"/>
    <property type="match status" value="1"/>
</dbReference>
<reference evidence="22" key="1">
    <citation type="journal article" date="2010" name="Nature">
        <title>The Amphimedon queenslandica genome and the evolution of animal complexity.</title>
        <authorList>
            <person name="Srivastava M."/>
            <person name="Simakov O."/>
            <person name="Chapman J."/>
            <person name="Fahey B."/>
            <person name="Gauthier M.E."/>
            <person name="Mitros T."/>
            <person name="Richards G.S."/>
            <person name="Conaco C."/>
            <person name="Dacre M."/>
            <person name="Hellsten U."/>
            <person name="Larroux C."/>
            <person name="Putnam N.H."/>
            <person name="Stanke M."/>
            <person name="Adamska M."/>
            <person name="Darling A."/>
            <person name="Degnan S.M."/>
            <person name="Oakley T.H."/>
            <person name="Plachetzki D.C."/>
            <person name="Zhai Y."/>
            <person name="Adamski M."/>
            <person name="Calcino A."/>
            <person name="Cummins S.F."/>
            <person name="Goodstein D.M."/>
            <person name="Harris C."/>
            <person name="Jackson D.J."/>
            <person name="Leys S.P."/>
            <person name="Shu S."/>
            <person name="Woodcroft B.J."/>
            <person name="Vervoort M."/>
            <person name="Kosik K.S."/>
            <person name="Manning G."/>
            <person name="Degnan B.M."/>
            <person name="Rokhsar D.S."/>
        </authorList>
    </citation>
    <scope>NUCLEOTIDE SEQUENCE [LARGE SCALE GENOMIC DNA]</scope>
</reference>
<dbReference type="InterPro" id="IPR036640">
    <property type="entry name" value="ABC1_TM_sf"/>
</dbReference>
<evidence type="ECO:0000313" key="21">
    <source>
        <dbReference type="EnsemblMetazoa" id="Aqu2.1.34866_001"/>
    </source>
</evidence>
<evidence type="ECO:0000256" key="1">
    <source>
        <dbReference type="ARBA" id="ARBA00004448"/>
    </source>
</evidence>
<dbReference type="PROSITE" id="PS50929">
    <property type="entry name" value="ABC_TM1F"/>
    <property type="match status" value="1"/>
</dbReference>
<dbReference type="InterPro" id="IPR039421">
    <property type="entry name" value="Type_1_exporter"/>
</dbReference>
<keyword evidence="8" id="KW-0067">ATP-binding</keyword>
<dbReference type="GO" id="GO:0006813">
    <property type="term" value="P:potassium ion transport"/>
    <property type="evidence" value="ECO:0007669"/>
    <property type="project" value="UniProtKB-KW"/>
</dbReference>
<evidence type="ECO:0000256" key="15">
    <source>
        <dbReference type="ARBA" id="ARBA00040439"/>
    </source>
</evidence>
<evidence type="ECO:0000256" key="11">
    <source>
        <dbReference type="ARBA" id="ARBA00022989"/>
    </source>
</evidence>
<keyword evidence="5 18" id="KW-0812">Transmembrane</keyword>
<sequence>MANVLRLFSLSSSLLKFSQRSFLSPHLSIRLQSVPKHSFSSSVSSCLAVSQTLFKSIRLPFLLVPLGLFSRGCSSSIIAQCRSKGSSRVSLLRTRHLSNERGFGSPSFDWLSFWNILAPDILILLLAAMSAVVVAFLNVRIPLTLGELINVISGMTTGKKAGQYLSELVRPGLSLAGLYVLQSLFTFGYISLLSIVGERCALRLRTQLFQSLLEQDIAFFDTHKTGELVNRLSGDVQDFKSSFKMVVGQGLKSVTQTAGCVISLFIISPKMTMLVGVVVPAMIGVGTVLGRILRGWSYEAQEQVSMATAVADEALSNIRTVRAFAMEDKELSLYERELVQASWFNQRLGFGIAGFQGLTNLAINGMVLVVLSHGGLLLASNQITPGSLMSFLVATQTIQRSLGQLSILFGQVVKGMTAGSRVFEYIDMPHSIPVSGGAVISADKLVGEVEFRNVSFSYPSRSEQKVLDDFNISLSAGKVMALCGLSGAGKSTVAVLLERFYDPELGGIYIDGRDLRSLDPQWVRGSLIGYINQEPILFATSIIENIRYGKPSATDSEVYEAAKLANADEFISKFPAGYRTIVGERGVTLSGGQKQRVAIARALLKDPQVLILDEATSALDAQSEKLVQEALDRVSKGRTVLVIAHRLSTIQDADTIAVVHQGKIRETGSHSSLLRQKGLYYELVRRQTDILTSKE</sequence>
<dbReference type="SMART" id="SM00382">
    <property type="entry name" value="AAA"/>
    <property type="match status" value="1"/>
</dbReference>
<evidence type="ECO:0000259" key="20">
    <source>
        <dbReference type="PROSITE" id="PS50929"/>
    </source>
</evidence>
<dbReference type="InParanoid" id="A0A1X7V4G9"/>
<dbReference type="InterPro" id="IPR011527">
    <property type="entry name" value="ABC1_TM_dom"/>
</dbReference>
<evidence type="ECO:0000256" key="7">
    <source>
        <dbReference type="ARBA" id="ARBA00022792"/>
    </source>
</evidence>
<keyword evidence="11 18" id="KW-1133">Transmembrane helix</keyword>
<evidence type="ECO:0000256" key="12">
    <source>
        <dbReference type="ARBA" id="ARBA00023065"/>
    </source>
</evidence>
<keyword evidence="7" id="KW-0999">Mitochondrion inner membrane</keyword>
<dbReference type="InterPro" id="IPR027417">
    <property type="entry name" value="P-loop_NTPase"/>
</dbReference>
<dbReference type="PANTHER" id="PTHR43394">
    <property type="entry name" value="ATP-DEPENDENT PERMEASE MDL1, MITOCHONDRIAL"/>
    <property type="match status" value="1"/>
</dbReference>
<dbReference type="SUPFAM" id="SSF90123">
    <property type="entry name" value="ABC transporter transmembrane region"/>
    <property type="match status" value="1"/>
</dbReference>
<feature type="domain" description="ABC transmembrane type-1" evidence="20">
    <location>
        <begin position="125"/>
        <end position="414"/>
    </location>
</feature>
<dbReference type="EnsemblMetazoa" id="Aqu2.1.34866_001">
    <property type="protein sequence ID" value="Aqu2.1.34866_001"/>
    <property type="gene ID" value="Aqu2.1.34866"/>
</dbReference>
<keyword evidence="9" id="KW-0809">Transit peptide</keyword>
<dbReference type="eggNOG" id="KOG0058">
    <property type="taxonomic scope" value="Eukaryota"/>
</dbReference>
<dbReference type="Proteomes" id="UP000007879">
    <property type="component" value="Unassembled WGS sequence"/>
</dbReference>
<evidence type="ECO:0000256" key="6">
    <source>
        <dbReference type="ARBA" id="ARBA00022741"/>
    </source>
</evidence>
<dbReference type="CDD" id="cd18574">
    <property type="entry name" value="ABC_6TM_ABCB8_like"/>
    <property type="match status" value="1"/>
</dbReference>
<evidence type="ECO:0000256" key="5">
    <source>
        <dbReference type="ARBA" id="ARBA00022692"/>
    </source>
</evidence>
<dbReference type="FunFam" id="3.40.50.300:FF:000403">
    <property type="entry name" value="ATP-binding cassette sub-family B member 8, mitochondrial"/>
    <property type="match status" value="1"/>
</dbReference>
<gene>
    <name evidence="21" type="primary">100639062</name>
</gene>
<feature type="transmembrane region" description="Helical" evidence="18">
    <location>
        <begin position="250"/>
        <end position="267"/>
    </location>
</feature>
<keyword evidence="3" id="KW-0813">Transport</keyword>
<dbReference type="GO" id="GO:0016887">
    <property type="term" value="F:ATP hydrolysis activity"/>
    <property type="evidence" value="ECO:0007669"/>
    <property type="project" value="InterPro"/>
</dbReference>
<feature type="transmembrane region" description="Helical" evidence="18">
    <location>
        <begin position="121"/>
        <end position="141"/>
    </location>
</feature>
<dbReference type="Pfam" id="PF00664">
    <property type="entry name" value="ABC_membrane"/>
    <property type="match status" value="1"/>
</dbReference>
<evidence type="ECO:0000256" key="10">
    <source>
        <dbReference type="ARBA" id="ARBA00022958"/>
    </source>
</evidence>
<keyword evidence="13" id="KW-0496">Mitochondrion</keyword>
<organism evidence="21">
    <name type="scientific">Amphimedon queenslandica</name>
    <name type="common">Sponge</name>
    <dbReference type="NCBI Taxonomy" id="400682"/>
    <lineage>
        <taxon>Eukaryota</taxon>
        <taxon>Metazoa</taxon>
        <taxon>Porifera</taxon>
        <taxon>Demospongiae</taxon>
        <taxon>Heteroscleromorpha</taxon>
        <taxon>Haplosclerida</taxon>
        <taxon>Niphatidae</taxon>
        <taxon>Amphimedon</taxon>
    </lineage>
</organism>
<dbReference type="PROSITE" id="PS00211">
    <property type="entry name" value="ABC_TRANSPORTER_1"/>
    <property type="match status" value="1"/>
</dbReference>
<keyword evidence="12" id="KW-0406">Ion transport</keyword>
<dbReference type="InterPro" id="IPR003593">
    <property type="entry name" value="AAA+_ATPase"/>
</dbReference>
<protein>
    <recommendedName>
        <fullName evidence="15">Mitochondrial potassium channel ATP-binding subunit</fullName>
    </recommendedName>
    <alternativeName>
        <fullName evidence="17">ATP-binding cassette sub-family B member 8, mitochondrial</fullName>
    </alternativeName>
    <alternativeName>
        <fullName evidence="16">Mitochondrial sulfonylurea-receptor</fullName>
    </alternativeName>
</protein>
<feature type="transmembrane region" description="Helical" evidence="18">
    <location>
        <begin position="176"/>
        <end position="196"/>
    </location>
</feature>
<dbReference type="GO" id="GO:0090374">
    <property type="term" value="P:oligopeptide export from mitochondrion"/>
    <property type="evidence" value="ECO:0007669"/>
    <property type="project" value="TreeGrafter"/>
</dbReference>
<evidence type="ECO:0000256" key="8">
    <source>
        <dbReference type="ARBA" id="ARBA00022840"/>
    </source>
</evidence>
<dbReference type="Gene3D" id="1.20.1560.10">
    <property type="entry name" value="ABC transporter type 1, transmembrane domain"/>
    <property type="match status" value="1"/>
</dbReference>
<comment type="similarity">
    <text evidence="2">Belongs to the ABC transporter superfamily. ABCB family. Multidrug resistance exporter (TC 3.A.1.201) subfamily.</text>
</comment>
<dbReference type="PROSITE" id="PS50893">
    <property type="entry name" value="ABC_TRANSPORTER_2"/>
    <property type="match status" value="1"/>
</dbReference>
<evidence type="ECO:0000256" key="2">
    <source>
        <dbReference type="ARBA" id="ARBA00007577"/>
    </source>
</evidence>
<reference evidence="21" key="2">
    <citation type="submission" date="2017-05" db="UniProtKB">
        <authorList>
            <consortium name="EnsemblMetazoa"/>
        </authorList>
    </citation>
    <scope>IDENTIFICATION</scope>
</reference>
<keyword evidence="10" id="KW-0630">Potassium</keyword>
<dbReference type="InterPro" id="IPR017871">
    <property type="entry name" value="ABC_transporter-like_CS"/>
</dbReference>
<evidence type="ECO:0000313" key="22">
    <source>
        <dbReference type="Proteomes" id="UP000007879"/>
    </source>
</evidence>
<evidence type="ECO:0000256" key="18">
    <source>
        <dbReference type="SAM" id="Phobius"/>
    </source>
</evidence>
<dbReference type="KEGG" id="aqu:100639062"/>
<evidence type="ECO:0000256" key="9">
    <source>
        <dbReference type="ARBA" id="ARBA00022946"/>
    </source>
</evidence>
<proteinExistence type="inferred from homology"/>
<dbReference type="EnsemblMetazoa" id="XM_019995129.1">
    <property type="protein sequence ID" value="XP_019850688.1"/>
    <property type="gene ID" value="LOC100639062"/>
</dbReference>